<dbReference type="Proteomes" id="UP000502298">
    <property type="component" value="Chromosome"/>
</dbReference>
<feature type="transmembrane region" description="Helical" evidence="1">
    <location>
        <begin position="99"/>
        <end position="120"/>
    </location>
</feature>
<evidence type="ECO:0000313" key="2">
    <source>
        <dbReference type="EMBL" id="QJC21885.1"/>
    </source>
</evidence>
<dbReference type="EMBL" id="CP050804">
    <property type="protein sequence ID" value="QJC21885.1"/>
    <property type="molecule type" value="Genomic_DNA"/>
</dbReference>
<protein>
    <submittedName>
        <fullName evidence="2">Uncharacterized protein</fullName>
    </submittedName>
</protein>
<proteinExistence type="predicted"/>
<name>A0A6H2EJZ0_9ACTO</name>
<sequence length="284" mass="30849">MMAIPSLQVWSVRWVGGQLALDSHRSRLFICFVIAASATLLGLASSLSSSINRILQMDLRAHYGAKFSATVDHLTPAQTLDNSFMSKVRATREAIPFNVAWQATSTITVVSSIIAMMLLGASLWSINPWAAILIIAALLPDLLLYSKLAHVENDVWQEAGPVTRRIDYLEQLQDFTPSSTEMAANPGSFGIPTELNHQHSRYANLWNRVPQASIQLTIAANIVVFVLMFGALYIVLQSDSTVNDVVAAMLGMLSGLSVTRNVGSAFGELMASVPLIKAYSFAGH</sequence>
<keyword evidence="1" id="KW-0472">Membrane</keyword>
<gene>
    <name evidence="2" type="ORF">HC352_04790</name>
</gene>
<dbReference type="KEGG" id="arca:HC352_04790"/>
<reference evidence="2 3" key="1">
    <citation type="submission" date="2020-03" db="EMBL/GenBank/DDBJ databases">
        <title>Complete genome of Arcanobacterium buesumensis sp. nov. strain 2701.</title>
        <authorList>
            <person name="Borowiak M."/>
            <person name="Alssahen M."/>
            <person name="Laemmler C."/>
            <person name="Malorny B."/>
            <person name="Hassan A."/>
            <person name="Prenger-Berninghoff E."/>
            <person name="Ploetz M."/>
            <person name="Abdulmawjood A."/>
        </authorList>
    </citation>
    <scope>NUCLEOTIDE SEQUENCE [LARGE SCALE GENOMIC DNA]</scope>
    <source>
        <strain evidence="2 3">2701</strain>
    </source>
</reference>
<evidence type="ECO:0000313" key="3">
    <source>
        <dbReference type="Proteomes" id="UP000502298"/>
    </source>
</evidence>
<keyword evidence="1" id="KW-1133">Transmembrane helix</keyword>
<evidence type="ECO:0000256" key="1">
    <source>
        <dbReference type="SAM" id="Phobius"/>
    </source>
</evidence>
<dbReference type="RefSeq" id="WP_168917824.1">
    <property type="nucleotide sequence ID" value="NZ_CP050804.1"/>
</dbReference>
<dbReference type="AlphaFoldDB" id="A0A6H2EJZ0"/>
<feature type="transmembrane region" description="Helical" evidence="1">
    <location>
        <begin position="27"/>
        <end position="47"/>
    </location>
</feature>
<keyword evidence="3" id="KW-1185">Reference proteome</keyword>
<feature type="transmembrane region" description="Helical" evidence="1">
    <location>
        <begin position="126"/>
        <end position="145"/>
    </location>
</feature>
<accession>A0A6H2EJZ0</accession>
<feature type="transmembrane region" description="Helical" evidence="1">
    <location>
        <begin position="216"/>
        <end position="236"/>
    </location>
</feature>
<organism evidence="2 3">
    <name type="scientific">Arcanobacterium buesumense</name>
    <dbReference type="NCBI Taxonomy" id="2722751"/>
    <lineage>
        <taxon>Bacteria</taxon>
        <taxon>Bacillati</taxon>
        <taxon>Actinomycetota</taxon>
        <taxon>Actinomycetes</taxon>
        <taxon>Actinomycetales</taxon>
        <taxon>Actinomycetaceae</taxon>
        <taxon>Arcanobacterium</taxon>
    </lineage>
</organism>
<keyword evidence="1" id="KW-0812">Transmembrane</keyword>